<dbReference type="InterPro" id="IPR050313">
    <property type="entry name" value="Carb_Metab_HTH_regulators"/>
</dbReference>
<dbReference type="RefSeq" id="WP_152350403.1">
    <property type="nucleotide sequence ID" value="NZ_WBSN01000008.1"/>
</dbReference>
<evidence type="ECO:0000313" key="7">
    <source>
        <dbReference type="Proteomes" id="UP000469763"/>
    </source>
</evidence>
<keyword evidence="1" id="KW-0805">Transcription regulation</keyword>
<dbReference type="Gene3D" id="1.10.10.10">
    <property type="entry name" value="Winged helix-like DNA-binding domain superfamily/Winged helix DNA-binding domain"/>
    <property type="match status" value="1"/>
</dbReference>
<dbReference type="Proteomes" id="UP000469763">
    <property type="component" value="Unassembled WGS sequence"/>
</dbReference>
<dbReference type="PROSITE" id="PS00894">
    <property type="entry name" value="HTH_DEOR_1"/>
    <property type="match status" value="1"/>
</dbReference>
<dbReference type="EMBL" id="WHZY01000015">
    <property type="protein sequence ID" value="NEG79035.1"/>
    <property type="molecule type" value="Genomic_DNA"/>
</dbReference>
<dbReference type="SUPFAM" id="SSF100950">
    <property type="entry name" value="NagB/RpiA/CoA transferase-like"/>
    <property type="match status" value="1"/>
</dbReference>
<dbReference type="InterPro" id="IPR036388">
    <property type="entry name" value="WH-like_DNA-bd_sf"/>
</dbReference>
<accession>A0A7K3TIV3</accession>
<dbReference type="Pfam" id="PF00455">
    <property type="entry name" value="DeoRC"/>
    <property type="match status" value="1"/>
</dbReference>
<keyword evidence="2" id="KW-0238">DNA-binding</keyword>
<dbReference type="InterPro" id="IPR037171">
    <property type="entry name" value="NagB/RpiA_transferase-like"/>
</dbReference>
<keyword evidence="3" id="KW-0804">Transcription</keyword>
<feature type="region of interest" description="Disordered" evidence="4">
    <location>
        <begin position="1"/>
        <end position="23"/>
    </location>
</feature>
<dbReference type="Gene3D" id="3.40.50.1360">
    <property type="match status" value="1"/>
</dbReference>
<feature type="domain" description="HTH deoR-type" evidence="5">
    <location>
        <begin position="28"/>
        <end position="83"/>
    </location>
</feature>
<dbReference type="SMART" id="SM00420">
    <property type="entry name" value="HTH_DEOR"/>
    <property type="match status" value="1"/>
</dbReference>
<evidence type="ECO:0000256" key="2">
    <source>
        <dbReference type="ARBA" id="ARBA00023125"/>
    </source>
</evidence>
<proteinExistence type="predicted"/>
<comment type="caution">
    <text evidence="6">The sequence shown here is derived from an EMBL/GenBank/DDBJ whole genome shotgun (WGS) entry which is preliminary data.</text>
</comment>
<evidence type="ECO:0000256" key="1">
    <source>
        <dbReference type="ARBA" id="ARBA00023015"/>
    </source>
</evidence>
<keyword evidence="7" id="KW-1185">Reference proteome</keyword>
<dbReference type="InterPro" id="IPR036390">
    <property type="entry name" value="WH_DNA-bd_sf"/>
</dbReference>
<protein>
    <submittedName>
        <fullName evidence="6">DeoR family transcriptional regulator</fullName>
    </submittedName>
</protein>
<dbReference type="PANTHER" id="PTHR30363">
    <property type="entry name" value="HTH-TYPE TRANSCRIPTIONAL REGULATOR SRLR-RELATED"/>
    <property type="match status" value="1"/>
</dbReference>
<dbReference type="OrthoDB" id="7688673at2"/>
<dbReference type="InterPro" id="IPR018356">
    <property type="entry name" value="Tscrpt_reg_HTH_DeoR_CS"/>
</dbReference>
<evidence type="ECO:0000313" key="6">
    <source>
        <dbReference type="EMBL" id="NEG79035.1"/>
    </source>
</evidence>
<name>A0A7K3TIV3_9BIFI</name>
<dbReference type="GO" id="GO:0003700">
    <property type="term" value="F:DNA-binding transcription factor activity"/>
    <property type="evidence" value="ECO:0007669"/>
    <property type="project" value="InterPro"/>
</dbReference>
<evidence type="ECO:0000256" key="4">
    <source>
        <dbReference type="SAM" id="MobiDB-lite"/>
    </source>
</evidence>
<dbReference type="GO" id="GO:0003677">
    <property type="term" value="F:DNA binding"/>
    <property type="evidence" value="ECO:0007669"/>
    <property type="project" value="UniProtKB-KW"/>
</dbReference>
<dbReference type="AlphaFoldDB" id="A0A7K3TIV3"/>
<dbReference type="PROSITE" id="PS51000">
    <property type="entry name" value="HTH_DEOR_2"/>
    <property type="match status" value="1"/>
</dbReference>
<dbReference type="InterPro" id="IPR001034">
    <property type="entry name" value="DeoR_HTH"/>
</dbReference>
<organism evidence="6 7">
    <name type="scientific">Bifidobacterium avesanii</name>
    <dbReference type="NCBI Taxonomy" id="1798157"/>
    <lineage>
        <taxon>Bacteria</taxon>
        <taxon>Bacillati</taxon>
        <taxon>Actinomycetota</taxon>
        <taxon>Actinomycetes</taxon>
        <taxon>Bifidobacteriales</taxon>
        <taxon>Bifidobacteriaceae</taxon>
        <taxon>Bifidobacterium</taxon>
    </lineage>
</organism>
<gene>
    <name evidence="6" type="ORF">GFD22_08665</name>
</gene>
<dbReference type="InterPro" id="IPR014036">
    <property type="entry name" value="DeoR-like_C"/>
</dbReference>
<dbReference type="SMART" id="SM01134">
    <property type="entry name" value="DeoRC"/>
    <property type="match status" value="1"/>
</dbReference>
<dbReference type="SUPFAM" id="SSF46785">
    <property type="entry name" value="Winged helix' DNA-binding domain"/>
    <property type="match status" value="1"/>
</dbReference>
<dbReference type="PANTHER" id="PTHR30363:SF58">
    <property type="entry name" value="REGULATORY PROTEIN, DEOR FAMILY"/>
    <property type="match status" value="1"/>
</dbReference>
<dbReference type="Pfam" id="PF08220">
    <property type="entry name" value="HTH_DeoR"/>
    <property type="match status" value="1"/>
</dbReference>
<evidence type="ECO:0000259" key="5">
    <source>
        <dbReference type="PROSITE" id="PS51000"/>
    </source>
</evidence>
<sequence length="284" mass="30634">MAAETSPANPSNPGNPSSTGNGTAQLIPAQRQQIILEQLRASGVATIKTLVAQFGVSHMTIRRDIAALEQAGQVISVPGGVQLASLPVKTPPRQREERAKLEMPRKQSIARLADGLIHDNMTIIADAGTTCQALAPYLGQRRNVTVITNDFYTAEGLFAYPGVHIIHTGGEVDPESYSTMGLLATTILNTINADVYFMSTGAWSVDCGVTTTSVDKVEFKKAAMRCADATFLLADSTKYGVRETYRVVGLDELDGIVTDEELTREARQRIEENMGVDLRLAPLD</sequence>
<evidence type="ECO:0000256" key="3">
    <source>
        <dbReference type="ARBA" id="ARBA00023163"/>
    </source>
</evidence>
<reference evidence="6 7" key="1">
    <citation type="submission" date="2019-10" db="EMBL/GenBank/DDBJ databases">
        <title>Bifidobacterium from non-human primates.</title>
        <authorList>
            <person name="Modesto M."/>
        </authorList>
    </citation>
    <scope>NUCLEOTIDE SEQUENCE [LARGE SCALE GENOMIC DNA]</scope>
    <source>
        <strain evidence="6 7">TREC</strain>
    </source>
</reference>